<evidence type="ECO:0008006" key="4">
    <source>
        <dbReference type="Google" id="ProtNLM"/>
    </source>
</evidence>
<organism evidence="2 3">
    <name type="scientific">Absidia repens</name>
    <dbReference type="NCBI Taxonomy" id="90262"/>
    <lineage>
        <taxon>Eukaryota</taxon>
        <taxon>Fungi</taxon>
        <taxon>Fungi incertae sedis</taxon>
        <taxon>Mucoromycota</taxon>
        <taxon>Mucoromycotina</taxon>
        <taxon>Mucoromycetes</taxon>
        <taxon>Mucorales</taxon>
        <taxon>Cunninghamellaceae</taxon>
        <taxon>Absidia</taxon>
    </lineage>
</organism>
<keyword evidence="3" id="KW-1185">Reference proteome</keyword>
<dbReference type="AlphaFoldDB" id="A0A1X2IVG1"/>
<keyword evidence="1" id="KW-0812">Transmembrane</keyword>
<proteinExistence type="predicted"/>
<dbReference type="STRING" id="90262.A0A1X2IVG1"/>
<keyword evidence="1" id="KW-1133">Transmembrane helix</keyword>
<evidence type="ECO:0000256" key="1">
    <source>
        <dbReference type="SAM" id="Phobius"/>
    </source>
</evidence>
<name>A0A1X2IVG1_9FUNG</name>
<comment type="caution">
    <text evidence="2">The sequence shown here is derived from an EMBL/GenBank/DDBJ whole genome shotgun (WGS) entry which is preliminary data.</text>
</comment>
<reference evidence="2 3" key="1">
    <citation type="submission" date="2016-07" db="EMBL/GenBank/DDBJ databases">
        <title>Pervasive Adenine N6-methylation of Active Genes in Fungi.</title>
        <authorList>
            <consortium name="DOE Joint Genome Institute"/>
            <person name="Mondo S.J."/>
            <person name="Dannebaum R.O."/>
            <person name="Kuo R.C."/>
            <person name="Labutti K."/>
            <person name="Haridas S."/>
            <person name="Kuo A."/>
            <person name="Salamov A."/>
            <person name="Ahrendt S.R."/>
            <person name="Lipzen A."/>
            <person name="Sullivan W."/>
            <person name="Andreopoulos W.B."/>
            <person name="Clum A."/>
            <person name="Lindquist E."/>
            <person name="Daum C."/>
            <person name="Ramamoorthy G.K."/>
            <person name="Gryganskyi A."/>
            <person name="Culley D."/>
            <person name="Magnuson J.K."/>
            <person name="James T.Y."/>
            <person name="O'Malley M.A."/>
            <person name="Stajich J.E."/>
            <person name="Spatafora J.W."/>
            <person name="Visel A."/>
            <person name="Grigoriev I.V."/>
        </authorList>
    </citation>
    <scope>NUCLEOTIDE SEQUENCE [LARGE SCALE GENOMIC DNA]</scope>
    <source>
        <strain evidence="2 3">NRRL 1336</strain>
    </source>
</reference>
<dbReference type="Proteomes" id="UP000193560">
    <property type="component" value="Unassembled WGS sequence"/>
</dbReference>
<feature type="transmembrane region" description="Helical" evidence="1">
    <location>
        <begin position="88"/>
        <end position="111"/>
    </location>
</feature>
<dbReference type="OrthoDB" id="3239304at2759"/>
<evidence type="ECO:0000313" key="2">
    <source>
        <dbReference type="EMBL" id="ORZ23059.1"/>
    </source>
</evidence>
<protein>
    <recommendedName>
        <fullName evidence="4">Tetraspanin/Peripherin</fullName>
    </recommendedName>
</protein>
<feature type="transmembrane region" description="Helical" evidence="1">
    <location>
        <begin position="153"/>
        <end position="180"/>
    </location>
</feature>
<accession>A0A1X2IVG1</accession>
<keyword evidence="1" id="KW-0472">Membrane</keyword>
<feature type="transmembrane region" description="Helical" evidence="1">
    <location>
        <begin position="12"/>
        <end position="34"/>
    </location>
</feature>
<feature type="transmembrane region" description="Helical" evidence="1">
    <location>
        <begin position="54"/>
        <end position="76"/>
    </location>
</feature>
<gene>
    <name evidence="2" type="ORF">BCR42DRAFT_403888</name>
</gene>
<dbReference type="EMBL" id="MCGE01000003">
    <property type="protein sequence ID" value="ORZ23059.1"/>
    <property type="molecule type" value="Genomic_DNA"/>
</dbReference>
<evidence type="ECO:0000313" key="3">
    <source>
        <dbReference type="Proteomes" id="UP000193560"/>
    </source>
</evidence>
<sequence length="207" mass="22615">MANNTCCCCIPIRAGVLIIATLSAAFYIVILVGLGINKESLTSAEYGNRSSISYWVLFSISILYALSSLFGIVGGVAKNRAMTNIFRVLYWIMAILSLILSVGLWIAAMVYRDDSVAICSDILQNPAKYGASLDTTFTKSEADSTCSTSMRNVLIISGVCVVIGNLIQLYFACAISAYATRLRRTNQHEKLRNLEDFPVEPVGKAHY</sequence>